<dbReference type="PANTHER" id="PTHR37844">
    <property type="entry name" value="SER/THR PROTEIN PHOSPHATASE SUPERFAMILY (AFU_ORTHOLOGUE AFUA_1G14840)"/>
    <property type="match status" value="1"/>
</dbReference>
<dbReference type="AlphaFoldDB" id="A0A7W6V158"/>
<dbReference type="Proteomes" id="UP000520770">
    <property type="component" value="Unassembled WGS sequence"/>
</dbReference>
<protein>
    <submittedName>
        <fullName evidence="4">Icc-related predicted phosphoesterase</fullName>
    </submittedName>
</protein>
<feature type="domain" description="Calcineurin-like phosphoesterase" evidence="1">
    <location>
        <begin position="1"/>
        <end position="235"/>
    </location>
</feature>
<dbReference type="EMBL" id="JACIGY010000003">
    <property type="protein sequence ID" value="MBB4412341.1"/>
    <property type="molecule type" value="Genomic_DNA"/>
</dbReference>
<organism evidence="4 7">
    <name type="scientific">Aliirhizobium cellulosilyticum</name>
    <dbReference type="NCBI Taxonomy" id="393664"/>
    <lineage>
        <taxon>Bacteria</taxon>
        <taxon>Pseudomonadati</taxon>
        <taxon>Pseudomonadota</taxon>
        <taxon>Alphaproteobacteria</taxon>
        <taxon>Hyphomicrobiales</taxon>
        <taxon>Rhizobiaceae</taxon>
        <taxon>Aliirhizobium</taxon>
    </lineage>
</organism>
<evidence type="ECO:0000313" key="5">
    <source>
        <dbReference type="Proteomes" id="UP000520770"/>
    </source>
</evidence>
<accession>A0A7W6V158</accession>
<keyword evidence="6" id="KW-1185">Reference proteome</keyword>
<evidence type="ECO:0000313" key="4">
    <source>
        <dbReference type="EMBL" id="MBB4446972.1"/>
    </source>
</evidence>
<evidence type="ECO:0000259" key="1">
    <source>
        <dbReference type="Pfam" id="PF00149"/>
    </source>
</evidence>
<dbReference type="InterPro" id="IPR029052">
    <property type="entry name" value="Metallo-depent_PP-like"/>
</dbReference>
<evidence type="ECO:0000313" key="6">
    <source>
        <dbReference type="Proteomes" id="UP000524535"/>
    </source>
</evidence>
<dbReference type="Pfam" id="PF00149">
    <property type="entry name" value="Metallophos"/>
    <property type="match status" value="1"/>
</dbReference>
<name>A0A7W6V158_9HYPH</name>
<dbReference type="GO" id="GO:0016787">
    <property type="term" value="F:hydrolase activity"/>
    <property type="evidence" value="ECO:0007669"/>
    <property type="project" value="InterPro"/>
</dbReference>
<dbReference type="InterPro" id="IPR004843">
    <property type="entry name" value="Calcineurin-like_PHP"/>
</dbReference>
<dbReference type="Proteomes" id="UP000576087">
    <property type="component" value="Unassembled WGS sequence"/>
</dbReference>
<sequence>MKAWVISDLHASRLDLLHPRPLIIPEADICIYPGDVTDDIKRSIDYLKSEIAPHMPVVATLGNHDYYGSSIDGTLEYARNATIGTNVHVLENGVFQKDGVRVIGATLWTDFEIDAHSEGHLPLSARRDLAIRECTRRMMDFYQIVLPQRREDGGLHLISADDLLERHLASRAYIQSQLEVPFDGTTVVLTHHAPSPRSLSPQFIGHITNAAFASDLRELIHTWRPQFWIHGHIHHFSDYLEGDTRVLCNPRGYHREVDVVGFRPGLVIDLSSQAIKGFDDE</sequence>
<gene>
    <name evidence="3" type="ORF">GGE31_002854</name>
    <name evidence="2" type="ORF">GGE33_003199</name>
    <name evidence="4" type="ORF">GGE35_002794</name>
</gene>
<dbReference type="EMBL" id="JACIHM010000003">
    <property type="protein sequence ID" value="MBB4446972.1"/>
    <property type="molecule type" value="Genomic_DNA"/>
</dbReference>
<dbReference type="PANTHER" id="PTHR37844:SF2">
    <property type="entry name" value="SER_THR PROTEIN PHOSPHATASE SUPERFAMILY (AFU_ORTHOLOGUE AFUA_1G14840)"/>
    <property type="match status" value="1"/>
</dbReference>
<evidence type="ECO:0000313" key="2">
    <source>
        <dbReference type="EMBL" id="MBB4349437.1"/>
    </source>
</evidence>
<dbReference type="Proteomes" id="UP000524535">
    <property type="component" value="Unassembled WGS sequence"/>
</dbReference>
<dbReference type="Gene3D" id="3.60.21.10">
    <property type="match status" value="1"/>
</dbReference>
<proteinExistence type="predicted"/>
<evidence type="ECO:0000313" key="3">
    <source>
        <dbReference type="EMBL" id="MBB4412341.1"/>
    </source>
</evidence>
<dbReference type="RefSeq" id="WP_183824682.1">
    <property type="nucleotide sequence ID" value="NZ_JACIGW010000003.1"/>
</dbReference>
<reference evidence="5 6" key="1">
    <citation type="submission" date="2020-08" db="EMBL/GenBank/DDBJ databases">
        <title>Genomic Encyclopedia of Type Strains, Phase IV (KMG-V): Genome sequencing to study the core and pangenomes of soil and plant-associated prokaryotes.</title>
        <authorList>
            <person name="Whitman W."/>
        </authorList>
    </citation>
    <scope>NUCLEOTIDE SEQUENCE [LARGE SCALE GENOMIC DNA]</scope>
    <source>
        <strain evidence="3 6">SEMIA 444</strain>
        <strain evidence="2 5">SEMIA 448</strain>
        <strain evidence="4 7">SEMIA 452</strain>
    </source>
</reference>
<dbReference type="SUPFAM" id="SSF56300">
    <property type="entry name" value="Metallo-dependent phosphatases"/>
    <property type="match status" value="1"/>
</dbReference>
<evidence type="ECO:0000313" key="7">
    <source>
        <dbReference type="Proteomes" id="UP000576087"/>
    </source>
</evidence>
<dbReference type="EMBL" id="JACIGW010000003">
    <property type="protein sequence ID" value="MBB4349437.1"/>
    <property type="molecule type" value="Genomic_DNA"/>
</dbReference>
<comment type="caution">
    <text evidence="4">The sequence shown here is derived from an EMBL/GenBank/DDBJ whole genome shotgun (WGS) entry which is preliminary data.</text>
</comment>